<evidence type="ECO:0000313" key="2">
    <source>
        <dbReference type="EMBL" id="VDL78807.1"/>
    </source>
</evidence>
<keyword evidence="1" id="KW-0472">Membrane</keyword>
<evidence type="ECO:0000256" key="1">
    <source>
        <dbReference type="SAM" id="Phobius"/>
    </source>
</evidence>
<dbReference type="Proteomes" id="UP000271162">
    <property type="component" value="Unassembled WGS sequence"/>
</dbReference>
<name>A0A0N4YER5_NIPBR</name>
<feature type="transmembrane region" description="Helical" evidence="1">
    <location>
        <begin position="36"/>
        <end position="56"/>
    </location>
</feature>
<reference evidence="4" key="1">
    <citation type="submission" date="2017-02" db="UniProtKB">
        <authorList>
            <consortium name="WormBaseParasite"/>
        </authorList>
    </citation>
    <scope>IDENTIFICATION</scope>
</reference>
<organism evidence="4">
    <name type="scientific">Nippostrongylus brasiliensis</name>
    <name type="common">Rat hookworm</name>
    <dbReference type="NCBI Taxonomy" id="27835"/>
    <lineage>
        <taxon>Eukaryota</taxon>
        <taxon>Metazoa</taxon>
        <taxon>Ecdysozoa</taxon>
        <taxon>Nematoda</taxon>
        <taxon>Chromadorea</taxon>
        <taxon>Rhabditida</taxon>
        <taxon>Rhabditina</taxon>
        <taxon>Rhabditomorpha</taxon>
        <taxon>Strongyloidea</taxon>
        <taxon>Heligmosomidae</taxon>
        <taxon>Nippostrongylus</taxon>
    </lineage>
</organism>
<accession>A0A0N4YER5</accession>
<reference evidence="2 3" key="2">
    <citation type="submission" date="2018-11" db="EMBL/GenBank/DDBJ databases">
        <authorList>
            <consortium name="Pathogen Informatics"/>
        </authorList>
    </citation>
    <scope>NUCLEOTIDE SEQUENCE [LARGE SCALE GENOMIC DNA]</scope>
</reference>
<keyword evidence="3" id="KW-1185">Reference proteome</keyword>
<proteinExistence type="predicted"/>
<sequence length="100" mass="11732">MKTAVQPGDLRASATAKTAKNTASIMLAKERCEDETMRAFLVVFVAILAIQVLQTVDARRRRGLSFFNDYFNDNDDYRQLNNYNRNNNNNNYYDDYMPWY</sequence>
<dbReference type="WBParaSite" id="NBR_0001521201-mRNA-1">
    <property type="protein sequence ID" value="NBR_0001521201-mRNA-1"/>
    <property type="gene ID" value="NBR_0001521201"/>
</dbReference>
<evidence type="ECO:0000313" key="3">
    <source>
        <dbReference type="Proteomes" id="UP000271162"/>
    </source>
</evidence>
<evidence type="ECO:0000313" key="4">
    <source>
        <dbReference type="WBParaSite" id="NBR_0001521201-mRNA-1"/>
    </source>
</evidence>
<dbReference type="AlphaFoldDB" id="A0A0N4YER5"/>
<gene>
    <name evidence="2" type="ORF">NBR_LOCUS15213</name>
</gene>
<dbReference type="EMBL" id="UYSL01021642">
    <property type="protein sequence ID" value="VDL78807.1"/>
    <property type="molecule type" value="Genomic_DNA"/>
</dbReference>
<keyword evidence="1" id="KW-0812">Transmembrane</keyword>
<protein>
    <submittedName>
        <fullName evidence="4">Hypotheticial protein</fullName>
    </submittedName>
</protein>
<keyword evidence="1" id="KW-1133">Transmembrane helix</keyword>